<dbReference type="SUPFAM" id="SSF49723">
    <property type="entry name" value="Lipase/lipooxygenase domain (PLAT/LH2 domain)"/>
    <property type="match status" value="1"/>
</dbReference>
<dbReference type="PANTHER" id="PTHR31718">
    <property type="entry name" value="PLAT DOMAIN-CONTAINING PROTEIN"/>
    <property type="match status" value="1"/>
</dbReference>
<evidence type="ECO:0000259" key="2">
    <source>
        <dbReference type="PROSITE" id="PS50095"/>
    </source>
</evidence>
<dbReference type="PATRIC" id="fig|1353533.3.peg.2273"/>
<name>V4HUL3_PSEL2</name>
<evidence type="ECO:0000313" key="3">
    <source>
        <dbReference type="EMBL" id="ESP93458.1"/>
    </source>
</evidence>
<organism evidence="3 4">
    <name type="scientific">Pseudoalteromonas luteoviolacea (strain 2ta16)</name>
    <dbReference type="NCBI Taxonomy" id="1353533"/>
    <lineage>
        <taxon>Bacteria</taxon>
        <taxon>Pseudomonadati</taxon>
        <taxon>Pseudomonadota</taxon>
        <taxon>Gammaproteobacteria</taxon>
        <taxon>Alteromonadales</taxon>
        <taxon>Pseudoalteromonadaceae</taxon>
        <taxon>Pseudoalteromonas</taxon>
    </lineage>
</organism>
<accession>V4HUL3</accession>
<evidence type="ECO:0000256" key="1">
    <source>
        <dbReference type="SAM" id="SignalP"/>
    </source>
</evidence>
<keyword evidence="1" id="KW-0732">Signal</keyword>
<dbReference type="InterPro" id="IPR036392">
    <property type="entry name" value="PLAT/LH2_dom_sf"/>
</dbReference>
<dbReference type="PROSITE" id="PS50095">
    <property type="entry name" value="PLAT"/>
    <property type="match status" value="1"/>
</dbReference>
<proteinExistence type="predicted"/>
<dbReference type="PANTHER" id="PTHR31718:SF60">
    <property type="entry name" value="LIPOXYGENASE HOMOLOGY DOMAIN-CONTAINING PROTEIN 1"/>
    <property type="match status" value="1"/>
</dbReference>
<dbReference type="AlphaFoldDB" id="V4HUL3"/>
<feature type="domain" description="PLAT" evidence="2">
    <location>
        <begin position="84"/>
        <end position="202"/>
    </location>
</feature>
<sequence>MVKHIVTSIILAGLFSTTSSFANEQEELFQGTKISDSISSFEESMLRNGVIDEEAYIQEYVLKFGNGDDGKAYERASFCQGREAEYIVNVYTSDIYRAGTDSRIHMQINWGAGASSNWARLDVSGRDDFEQGAVNDFYVFLRNNGSLANTALTIKSDGSGDKHGWHLDRVTIEDTCTGEVATARFNRWISKSVGLISTRRMR</sequence>
<reference evidence="4" key="1">
    <citation type="journal article" date="2014" name="Nat. Chem. Biol.">
        <title>Biosynthesis of polybrominated aromatic organic compounds by marine bacteria.</title>
        <authorList>
            <person name="Agarwal V."/>
            <person name="El Gamal A.A."/>
            <person name="Yamanaka K."/>
            <person name="Poth D."/>
            <person name="Kersten R.D."/>
            <person name="Schorn M."/>
            <person name="Allen E.E."/>
            <person name="Moore B.S."/>
        </authorList>
    </citation>
    <scope>NUCLEOTIDE SEQUENCE [LARGE SCALE GENOMIC DNA]</scope>
    <source>
        <strain evidence="4">2ta16</strain>
    </source>
</reference>
<evidence type="ECO:0000313" key="4">
    <source>
        <dbReference type="Proteomes" id="UP000017820"/>
    </source>
</evidence>
<protein>
    <submittedName>
        <fullName evidence="3">PLAT/LH2 domain protein</fullName>
    </submittedName>
</protein>
<comment type="caution">
    <text evidence="3">The sequence shown here is derived from an EMBL/GenBank/DDBJ whole genome shotgun (WGS) entry which is preliminary data.</text>
</comment>
<feature type="chain" id="PRO_5004718753" evidence="1">
    <location>
        <begin position="23"/>
        <end position="202"/>
    </location>
</feature>
<dbReference type="EMBL" id="AUSV01000036">
    <property type="protein sequence ID" value="ESP93458.1"/>
    <property type="molecule type" value="Genomic_DNA"/>
</dbReference>
<dbReference type="Gene3D" id="2.60.60.20">
    <property type="entry name" value="PLAT/LH2 domain"/>
    <property type="match status" value="1"/>
</dbReference>
<feature type="signal peptide" evidence="1">
    <location>
        <begin position="1"/>
        <end position="22"/>
    </location>
</feature>
<gene>
    <name evidence="3" type="ORF">PL2TA16_03311</name>
</gene>
<dbReference type="InterPro" id="IPR001024">
    <property type="entry name" value="PLAT/LH2_dom"/>
</dbReference>
<dbReference type="Proteomes" id="UP000017820">
    <property type="component" value="Unassembled WGS sequence"/>
</dbReference>
<dbReference type="Pfam" id="PF01477">
    <property type="entry name" value="PLAT"/>
    <property type="match status" value="1"/>
</dbReference>